<keyword evidence="3" id="KW-1185">Reference proteome</keyword>
<feature type="region of interest" description="Disordered" evidence="1">
    <location>
        <begin position="186"/>
        <end position="222"/>
    </location>
</feature>
<dbReference type="EMBL" id="JASCZI010272188">
    <property type="protein sequence ID" value="MED6220892.1"/>
    <property type="molecule type" value="Genomic_DNA"/>
</dbReference>
<reference evidence="2 3" key="1">
    <citation type="journal article" date="2023" name="Plants (Basel)">
        <title>Bridging the Gap: Combining Genomics and Transcriptomics Approaches to Understand Stylosanthes scabra, an Orphan Legume from the Brazilian Caatinga.</title>
        <authorList>
            <person name="Ferreira-Neto J.R.C."/>
            <person name="da Silva M.D."/>
            <person name="Binneck E."/>
            <person name="de Melo N.F."/>
            <person name="da Silva R.H."/>
            <person name="de Melo A.L.T.M."/>
            <person name="Pandolfi V."/>
            <person name="Bustamante F.O."/>
            <person name="Brasileiro-Vidal A.C."/>
            <person name="Benko-Iseppon A.M."/>
        </authorList>
    </citation>
    <scope>NUCLEOTIDE SEQUENCE [LARGE SCALE GENOMIC DNA]</scope>
    <source>
        <tissue evidence="2">Leaves</tissue>
    </source>
</reference>
<feature type="compositionally biased region" description="Gly residues" evidence="1">
    <location>
        <begin position="192"/>
        <end position="210"/>
    </location>
</feature>
<gene>
    <name evidence="2" type="ORF">PIB30_049153</name>
</gene>
<evidence type="ECO:0000313" key="3">
    <source>
        <dbReference type="Proteomes" id="UP001341840"/>
    </source>
</evidence>
<protein>
    <submittedName>
        <fullName evidence="2">Uncharacterized protein</fullName>
    </submittedName>
</protein>
<evidence type="ECO:0000313" key="2">
    <source>
        <dbReference type="EMBL" id="MED6220892.1"/>
    </source>
</evidence>
<dbReference type="Proteomes" id="UP001341840">
    <property type="component" value="Unassembled WGS sequence"/>
</dbReference>
<comment type="caution">
    <text evidence="2">The sequence shown here is derived from an EMBL/GenBank/DDBJ whole genome shotgun (WGS) entry which is preliminary data.</text>
</comment>
<sequence length="222" mass="24539">MGAIPVRRCCCRPAVSHPEIFDQRHVQLWTARIPLIYFGGAQDIPRPPVNIDFLHSTDGRGGDRWFPNTYQTWHSIWDAREKDVMIIPRFPIRVHQRCIYTSGFWKGKRFLSGDAAHMDSRLTQVPMEATCGVSSSPPPVSQLMTCRITGTLRDGCELVPGSPGMEEENAPSQRVCRMLETSIGRHRRGGRGGRGWGARGDGADVGGDGAGGEDDQPNRGVD</sequence>
<name>A0ABU6ZG48_9FABA</name>
<evidence type="ECO:0000256" key="1">
    <source>
        <dbReference type="SAM" id="MobiDB-lite"/>
    </source>
</evidence>
<proteinExistence type="predicted"/>
<accession>A0ABU6ZG48</accession>
<organism evidence="2 3">
    <name type="scientific">Stylosanthes scabra</name>
    <dbReference type="NCBI Taxonomy" id="79078"/>
    <lineage>
        <taxon>Eukaryota</taxon>
        <taxon>Viridiplantae</taxon>
        <taxon>Streptophyta</taxon>
        <taxon>Embryophyta</taxon>
        <taxon>Tracheophyta</taxon>
        <taxon>Spermatophyta</taxon>
        <taxon>Magnoliopsida</taxon>
        <taxon>eudicotyledons</taxon>
        <taxon>Gunneridae</taxon>
        <taxon>Pentapetalae</taxon>
        <taxon>rosids</taxon>
        <taxon>fabids</taxon>
        <taxon>Fabales</taxon>
        <taxon>Fabaceae</taxon>
        <taxon>Papilionoideae</taxon>
        <taxon>50 kb inversion clade</taxon>
        <taxon>dalbergioids sensu lato</taxon>
        <taxon>Dalbergieae</taxon>
        <taxon>Pterocarpus clade</taxon>
        <taxon>Stylosanthes</taxon>
    </lineage>
</organism>